<comment type="similarity">
    <text evidence="9">Belongs to the GSP H family.</text>
</comment>
<dbReference type="InterPro" id="IPR022346">
    <property type="entry name" value="T2SS_GspH"/>
</dbReference>
<evidence type="ECO:0000256" key="11">
    <source>
        <dbReference type="SAM" id="Phobius"/>
    </source>
</evidence>
<dbReference type="Proteomes" id="UP000678545">
    <property type="component" value="Unassembled WGS sequence"/>
</dbReference>
<dbReference type="InterPro" id="IPR045584">
    <property type="entry name" value="Pilin-like"/>
</dbReference>
<dbReference type="SUPFAM" id="SSF54523">
    <property type="entry name" value="Pili subunits"/>
    <property type="match status" value="1"/>
</dbReference>
<evidence type="ECO:0000313" key="13">
    <source>
        <dbReference type="EMBL" id="MBR7801076.1"/>
    </source>
</evidence>
<evidence type="ECO:0000256" key="6">
    <source>
        <dbReference type="ARBA" id="ARBA00022692"/>
    </source>
</evidence>
<dbReference type="AlphaFoldDB" id="A0A941IFT9"/>
<evidence type="ECO:0000256" key="1">
    <source>
        <dbReference type="ARBA" id="ARBA00004377"/>
    </source>
</evidence>
<dbReference type="GO" id="GO:0015627">
    <property type="term" value="C:type II protein secretion system complex"/>
    <property type="evidence" value="ECO:0007669"/>
    <property type="project" value="InterPro"/>
</dbReference>
<protein>
    <recommendedName>
        <fullName evidence="2">Type II secretion system protein H</fullName>
    </recommendedName>
    <alternativeName>
        <fullName evidence="10">General secretion pathway protein H</fullName>
    </alternativeName>
</protein>
<dbReference type="Gene3D" id="3.55.40.10">
    <property type="entry name" value="minor pseudopilin epsh domain"/>
    <property type="match status" value="1"/>
</dbReference>
<keyword evidence="3" id="KW-1003">Cell membrane</keyword>
<feature type="domain" description="General secretion pathway GspH" evidence="12">
    <location>
        <begin position="90"/>
        <end position="222"/>
    </location>
</feature>
<accession>A0A941IFT9</accession>
<dbReference type="GO" id="GO:0005886">
    <property type="term" value="C:plasma membrane"/>
    <property type="evidence" value="ECO:0007669"/>
    <property type="project" value="UniProtKB-SubCell"/>
</dbReference>
<comment type="subcellular location">
    <subcellularLocation>
        <location evidence="1">Cell inner membrane</location>
        <topology evidence="1">Single-pass membrane protein</topology>
    </subcellularLocation>
</comment>
<reference evidence="13" key="1">
    <citation type="submission" date="2021-04" db="EMBL/GenBank/DDBJ databases">
        <title>novel species isolated from subtropical streams in China.</title>
        <authorList>
            <person name="Lu H."/>
        </authorList>
    </citation>
    <scope>NUCLEOTIDE SEQUENCE</scope>
    <source>
        <strain evidence="13">FT137W</strain>
    </source>
</reference>
<dbReference type="GO" id="GO:0015628">
    <property type="term" value="P:protein secretion by the type II secretion system"/>
    <property type="evidence" value="ECO:0007669"/>
    <property type="project" value="InterPro"/>
</dbReference>
<dbReference type="RefSeq" id="WP_212676215.1">
    <property type="nucleotide sequence ID" value="NZ_JAGSPJ010000006.1"/>
</dbReference>
<keyword evidence="7 11" id="KW-1133">Transmembrane helix</keyword>
<keyword evidence="4" id="KW-0488">Methylation</keyword>
<proteinExistence type="inferred from homology"/>
<evidence type="ECO:0000256" key="5">
    <source>
        <dbReference type="ARBA" id="ARBA00022519"/>
    </source>
</evidence>
<keyword evidence="14" id="KW-1185">Reference proteome</keyword>
<dbReference type="NCBIfam" id="TIGR02532">
    <property type="entry name" value="IV_pilin_GFxxxE"/>
    <property type="match status" value="1"/>
</dbReference>
<name>A0A941IFT9_9BURK</name>
<evidence type="ECO:0000256" key="4">
    <source>
        <dbReference type="ARBA" id="ARBA00022481"/>
    </source>
</evidence>
<evidence type="ECO:0000256" key="3">
    <source>
        <dbReference type="ARBA" id="ARBA00022475"/>
    </source>
</evidence>
<evidence type="ECO:0000313" key="14">
    <source>
        <dbReference type="Proteomes" id="UP000678545"/>
    </source>
</evidence>
<dbReference type="InterPro" id="IPR012902">
    <property type="entry name" value="N_methyl_site"/>
</dbReference>
<dbReference type="EMBL" id="JAGSPJ010000006">
    <property type="protein sequence ID" value="MBR7801076.1"/>
    <property type="molecule type" value="Genomic_DNA"/>
</dbReference>
<keyword evidence="5" id="KW-0997">Cell inner membrane</keyword>
<evidence type="ECO:0000256" key="7">
    <source>
        <dbReference type="ARBA" id="ARBA00022989"/>
    </source>
</evidence>
<organism evidence="13 14">
    <name type="scientific">Undibacterium fentianense</name>
    <dbReference type="NCBI Taxonomy" id="2828728"/>
    <lineage>
        <taxon>Bacteria</taxon>
        <taxon>Pseudomonadati</taxon>
        <taxon>Pseudomonadota</taxon>
        <taxon>Betaproteobacteria</taxon>
        <taxon>Burkholderiales</taxon>
        <taxon>Oxalobacteraceae</taxon>
        <taxon>Undibacterium</taxon>
    </lineage>
</organism>
<evidence type="ECO:0000256" key="10">
    <source>
        <dbReference type="ARBA" id="ARBA00030775"/>
    </source>
</evidence>
<gene>
    <name evidence="13" type="ORF">KDM90_13790</name>
</gene>
<evidence type="ECO:0000256" key="9">
    <source>
        <dbReference type="ARBA" id="ARBA00025772"/>
    </source>
</evidence>
<feature type="transmembrane region" description="Helical" evidence="11">
    <location>
        <begin position="53"/>
        <end position="77"/>
    </location>
</feature>
<evidence type="ECO:0000256" key="2">
    <source>
        <dbReference type="ARBA" id="ARBA00021549"/>
    </source>
</evidence>
<dbReference type="Pfam" id="PF12019">
    <property type="entry name" value="GspH"/>
    <property type="match status" value="1"/>
</dbReference>
<evidence type="ECO:0000256" key="8">
    <source>
        <dbReference type="ARBA" id="ARBA00023136"/>
    </source>
</evidence>
<keyword evidence="8 11" id="KW-0472">Membrane</keyword>
<evidence type="ECO:0000259" key="12">
    <source>
        <dbReference type="Pfam" id="PF12019"/>
    </source>
</evidence>
<feature type="transmembrane region" description="Helical" evidence="11">
    <location>
        <begin position="12"/>
        <end position="33"/>
    </location>
</feature>
<keyword evidence="6 11" id="KW-0812">Transmembrane</keyword>
<sequence>MQKNNKKNSKNVFNYIVVLVCVFISIFFDNFSFSSNIKKGNIMENQRNQYYKGMTLTELIISLFLVSVLSQIALASYSNLVARMRIYTASSTLHAALLYARSEALKRGGGVIICRSTNADGNSASCDAAAATGASAEWGDGWIIFHDRNQDGKYSTEDEILQVHGKVFQSSTVGSINSSPIRKQIKFNNLGQVYGTFLEFSIVAPEGKLDPSYFRYICIASGGRARIDKQECAQK</sequence>
<comment type="caution">
    <text evidence="13">The sequence shown here is derived from an EMBL/GenBank/DDBJ whole genome shotgun (WGS) entry which is preliminary data.</text>
</comment>